<evidence type="ECO:0000313" key="2">
    <source>
        <dbReference type="EMBL" id="ERI08199.1"/>
    </source>
</evidence>
<dbReference type="Proteomes" id="UP000016511">
    <property type="component" value="Unassembled WGS sequence"/>
</dbReference>
<dbReference type="eggNOG" id="ENOG502ZA5A">
    <property type="taxonomic scope" value="Bacteria"/>
</dbReference>
<dbReference type="Pfam" id="PF16244">
    <property type="entry name" value="DUF4901"/>
    <property type="match status" value="2"/>
</dbReference>
<sequence>MLVKVRHVKGGKGMRKQTKKKWAGSMLAAAIAAGGILPYNVFADEAKATPQASVQAVKTTKIDREEALRIAQEFMPIPAGYTNNQVEMEDNKYIGRTLWRLTWGMQQSGDDYGQLSISIDAKDGTILNVNHWSRESERSNLLPGKLDTTSLVNQANALINKHYAKYASQLKFSEESLESFKRGSASYMDNSLYFIRLQNGIPVTDQGLRISYDRNGKIRSVDFSWDEVQFDSISNVKNKEEIFHQVERELEMELAYLSNTSQPGGKIELAYAPKLKTSSDLYNVVPGFLIDAKTGKQISGIDGKEVNISVDINRPLSTAKTTPPPNVNMDEAHAIAKIKEFGILKNSMRIEQKGYREENYPVKRKVWEVYAVETEGERKQVRASLDAQTGELVNYSQYGMSYNEKMENPDKIKMNISGQQAEKTAEAFIRKVLPERLNKLYAVEATPNYYNGDTEKILNYNVAFIRKENETRVVGEGATVNVDADTGEITDYNMTWSSQALPAIANVIKPEEAKKKAMALMEAELRYNLIPPYGPGETGKGRKAKPVYVLAVKANGRPYDYGTSYLDARTGEWKTYGNLPVNNSGQPVSDIAGHPLQKELQAMVDANLLEVKGGQLNPDQKLTRGEAIKIFYTVARQPYEYYGPGQESFFTDVDDNNEIKQAAEWALQNRLLPRNVKQLRPNEPATREFLAELIVRGLGYDKLAAKEGIFETKFQDEAIIKKKGEAALVTRLQVMTPNSKNEFEPARQVTKAETAVAVYRYLHIKESFME</sequence>
<dbReference type="InterPro" id="IPR001119">
    <property type="entry name" value="SLH_dom"/>
</dbReference>
<dbReference type="AlphaFoldDB" id="U1WHZ4"/>
<feature type="domain" description="SLH" evidence="1">
    <location>
        <begin position="583"/>
        <end position="645"/>
    </location>
</feature>
<dbReference type="InterPro" id="IPR032599">
    <property type="entry name" value="YcdB/YcdC_rep_domain"/>
</dbReference>
<evidence type="ECO:0000259" key="1">
    <source>
        <dbReference type="PROSITE" id="PS51272"/>
    </source>
</evidence>
<feature type="domain" description="SLH" evidence="1">
    <location>
        <begin position="646"/>
        <end position="708"/>
    </location>
</feature>
<dbReference type="EMBL" id="AWSJ01000222">
    <property type="protein sequence ID" value="ERI08199.1"/>
    <property type="molecule type" value="Genomic_DNA"/>
</dbReference>
<organism evidence="2 3">
    <name type="scientific">Aneurinibacillus aneurinilyticus ATCC 12856</name>
    <dbReference type="NCBI Taxonomy" id="649747"/>
    <lineage>
        <taxon>Bacteria</taxon>
        <taxon>Bacillati</taxon>
        <taxon>Bacillota</taxon>
        <taxon>Bacilli</taxon>
        <taxon>Bacillales</taxon>
        <taxon>Paenibacillaceae</taxon>
        <taxon>Aneurinibacillus group</taxon>
        <taxon>Aneurinibacillus</taxon>
    </lineage>
</organism>
<comment type="caution">
    <text evidence="2">The sequence shown here is derived from an EMBL/GenBank/DDBJ whole genome shotgun (WGS) entry which is preliminary data.</text>
</comment>
<dbReference type="PATRIC" id="fig|649747.3.peg.3336"/>
<dbReference type="HOGENOM" id="CLU_019560_0_0_9"/>
<proteinExistence type="predicted"/>
<evidence type="ECO:0000313" key="3">
    <source>
        <dbReference type="Proteomes" id="UP000016511"/>
    </source>
</evidence>
<dbReference type="PROSITE" id="PS51272">
    <property type="entry name" value="SLH"/>
    <property type="match status" value="2"/>
</dbReference>
<keyword evidence="3" id="KW-1185">Reference proteome</keyword>
<dbReference type="STRING" id="649747.HMPREF0083_03679"/>
<dbReference type="Pfam" id="PF00395">
    <property type="entry name" value="SLH"/>
    <property type="match status" value="1"/>
</dbReference>
<gene>
    <name evidence="2" type="ORF">HMPREF0083_03679</name>
</gene>
<reference evidence="2 3" key="1">
    <citation type="submission" date="2013-08" db="EMBL/GenBank/DDBJ databases">
        <authorList>
            <person name="Weinstock G."/>
            <person name="Sodergren E."/>
            <person name="Wylie T."/>
            <person name="Fulton L."/>
            <person name="Fulton R."/>
            <person name="Fronick C."/>
            <person name="O'Laughlin M."/>
            <person name="Godfrey J."/>
            <person name="Miner T."/>
            <person name="Herter B."/>
            <person name="Appelbaum E."/>
            <person name="Cordes M."/>
            <person name="Lek S."/>
            <person name="Wollam A."/>
            <person name="Pepin K.H."/>
            <person name="Palsikar V.B."/>
            <person name="Mitreva M."/>
            <person name="Wilson R.K."/>
        </authorList>
    </citation>
    <scope>NUCLEOTIDE SEQUENCE [LARGE SCALE GENOMIC DNA]</scope>
    <source>
        <strain evidence="2 3">ATCC 12856</strain>
    </source>
</reference>
<name>U1WHZ4_ANEAE</name>
<accession>U1WHZ4</accession>
<protein>
    <recommendedName>
        <fullName evidence="1">SLH domain-containing protein</fullName>
    </recommendedName>
</protein>